<dbReference type="AlphaFoldDB" id="A0A5N6IIB3"/>
<dbReference type="EMBL" id="ML732965">
    <property type="protein sequence ID" value="KAB8266491.1"/>
    <property type="molecule type" value="Genomic_DNA"/>
</dbReference>
<proteinExistence type="predicted"/>
<reference evidence="1 2" key="1">
    <citation type="submission" date="2019-04" db="EMBL/GenBank/DDBJ databases">
        <title>Fungal friends and foes A comparative genomics study of 23 Aspergillus species from section Flavi.</title>
        <authorList>
            <consortium name="DOE Joint Genome Institute"/>
            <person name="Kjaerbolling I."/>
            <person name="Vesth T.C."/>
            <person name="Frisvad J.C."/>
            <person name="Nybo J.L."/>
            <person name="Theobald S."/>
            <person name="Kildgaard S."/>
            <person name="Petersen T.I."/>
            <person name="Kuo A."/>
            <person name="Sato A."/>
            <person name="Lyhne E.K."/>
            <person name="Kogle M.E."/>
            <person name="Wiebenga A."/>
            <person name="Kun R.S."/>
            <person name="Lubbers R.J."/>
            <person name="Makela M.R."/>
            <person name="Barry K."/>
            <person name="Chovatia M."/>
            <person name="Clum A."/>
            <person name="Daum C."/>
            <person name="Haridas S."/>
            <person name="He G."/>
            <person name="LaButti K."/>
            <person name="Lipzen A."/>
            <person name="Mondo S."/>
            <person name="Pangilinan J."/>
            <person name="Riley R."/>
            <person name="Salamov A."/>
            <person name="Simmons B.A."/>
            <person name="Magnuson J.K."/>
            <person name="Henrissat B."/>
            <person name="Mortensen U.H."/>
            <person name="Larsen T.O."/>
            <person name="De vries R.P."/>
            <person name="Grigoriev I.V."/>
            <person name="Machida M."/>
            <person name="Baker S.E."/>
            <person name="Andersen M.R."/>
        </authorList>
    </citation>
    <scope>NUCLEOTIDE SEQUENCE [LARGE SCALE GENOMIC DNA]</scope>
    <source>
        <strain evidence="1 2">CBS 117635</strain>
    </source>
</reference>
<protein>
    <submittedName>
        <fullName evidence="1">Uncharacterized protein</fullName>
    </submittedName>
</protein>
<keyword evidence="2" id="KW-1185">Reference proteome</keyword>
<accession>A0A5N6IIB3</accession>
<organism evidence="1 2">
    <name type="scientific">Aspergillus minisclerotigenes</name>
    <dbReference type="NCBI Taxonomy" id="656917"/>
    <lineage>
        <taxon>Eukaryota</taxon>
        <taxon>Fungi</taxon>
        <taxon>Dikarya</taxon>
        <taxon>Ascomycota</taxon>
        <taxon>Pezizomycotina</taxon>
        <taxon>Eurotiomycetes</taxon>
        <taxon>Eurotiomycetidae</taxon>
        <taxon>Eurotiales</taxon>
        <taxon>Aspergillaceae</taxon>
        <taxon>Aspergillus</taxon>
        <taxon>Aspergillus subgen. Circumdati</taxon>
    </lineage>
</organism>
<dbReference type="Proteomes" id="UP000326289">
    <property type="component" value="Unassembled WGS sequence"/>
</dbReference>
<name>A0A5N6IIB3_9EURO</name>
<evidence type="ECO:0000313" key="1">
    <source>
        <dbReference type="EMBL" id="KAB8266491.1"/>
    </source>
</evidence>
<gene>
    <name evidence="1" type="ORF">BDV30DRAFT_245189</name>
</gene>
<evidence type="ECO:0000313" key="2">
    <source>
        <dbReference type="Proteomes" id="UP000326289"/>
    </source>
</evidence>
<sequence length="78" mass="8090">MSIEANEGLHVLPGAGMTKSTTSSICPLAIVFEPAFNIVNPCVVNDAVAVPTHVIEHGHAEARLAVNDEILVVAPFSG</sequence>